<dbReference type="GO" id="GO:0009003">
    <property type="term" value="F:signal peptidase activity"/>
    <property type="evidence" value="ECO:0007669"/>
    <property type="project" value="UniProtKB-EC"/>
</dbReference>
<dbReference type="AlphaFoldDB" id="A0A7W6J416"/>
<dbReference type="PRINTS" id="PR00727">
    <property type="entry name" value="LEADERPTASE"/>
</dbReference>
<proteinExistence type="inferred from homology"/>
<comment type="catalytic activity">
    <reaction evidence="3">
        <text>Cleavage of hydrophobic, N-terminal signal or leader sequences from secreted and periplasmic proteins.</text>
        <dbReference type="EC" id="3.4.21.89"/>
    </reaction>
</comment>
<accession>A0A7W6J416</accession>
<dbReference type="PANTHER" id="PTHR43390:SF1">
    <property type="entry name" value="CHLOROPLAST PROCESSING PEPTIDASE"/>
    <property type="match status" value="1"/>
</dbReference>
<dbReference type="InterPro" id="IPR036286">
    <property type="entry name" value="LexA/Signal_pep-like_sf"/>
</dbReference>
<name>A0A7W6J416_9HYPH</name>
<keyword evidence="6" id="KW-1185">Reference proteome</keyword>
<dbReference type="RefSeq" id="WP_183365635.1">
    <property type="nucleotide sequence ID" value="NZ_JACIEZ010000002.1"/>
</dbReference>
<gene>
    <name evidence="5" type="ORF">GGR23_001588</name>
</gene>
<dbReference type="Proteomes" id="UP000528286">
    <property type="component" value="Unassembled WGS sequence"/>
</dbReference>
<keyword evidence="3 5" id="KW-0378">Hydrolase</keyword>
<dbReference type="GO" id="GO:0016020">
    <property type="term" value="C:membrane"/>
    <property type="evidence" value="ECO:0007669"/>
    <property type="project" value="UniProtKB-SubCell"/>
</dbReference>
<dbReference type="PANTHER" id="PTHR43390">
    <property type="entry name" value="SIGNAL PEPTIDASE I"/>
    <property type="match status" value="1"/>
</dbReference>
<feature type="transmembrane region" description="Helical" evidence="3">
    <location>
        <begin position="81"/>
        <end position="100"/>
    </location>
</feature>
<keyword evidence="3" id="KW-1133">Transmembrane helix</keyword>
<feature type="transmembrane region" description="Helical" evidence="3">
    <location>
        <begin position="50"/>
        <end position="69"/>
    </location>
</feature>
<evidence type="ECO:0000256" key="2">
    <source>
        <dbReference type="ARBA" id="ARBA00019232"/>
    </source>
</evidence>
<keyword evidence="3" id="KW-0645">Protease</keyword>
<evidence type="ECO:0000256" key="3">
    <source>
        <dbReference type="RuleBase" id="RU362042"/>
    </source>
</evidence>
<dbReference type="InterPro" id="IPR019533">
    <property type="entry name" value="Peptidase_S26"/>
</dbReference>
<feature type="transmembrane region" description="Helical" evidence="3">
    <location>
        <begin position="23"/>
        <end position="43"/>
    </location>
</feature>
<evidence type="ECO:0000313" key="5">
    <source>
        <dbReference type="EMBL" id="MBB4064411.1"/>
    </source>
</evidence>
<dbReference type="InterPro" id="IPR000223">
    <property type="entry name" value="Pept_S26A_signal_pept_1"/>
</dbReference>
<dbReference type="SUPFAM" id="SSF51306">
    <property type="entry name" value="LexA/Signal peptidase"/>
    <property type="match status" value="1"/>
</dbReference>
<comment type="caution">
    <text evidence="3">Lacks conserved residue(s) required for the propagation of feature annotation.</text>
</comment>
<keyword evidence="3" id="KW-0472">Membrane</keyword>
<dbReference type="EC" id="3.4.21.89" evidence="3"/>
<dbReference type="NCBIfam" id="TIGR02227">
    <property type="entry name" value="sigpep_I_bact"/>
    <property type="match status" value="1"/>
</dbReference>
<protein>
    <recommendedName>
        <fullName evidence="2 3">Signal peptidase I</fullName>
        <ecNumber evidence="3">3.4.21.89</ecNumber>
    </recommendedName>
</protein>
<evidence type="ECO:0000256" key="1">
    <source>
        <dbReference type="ARBA" id="ARBA00009370"/>
    </source>
</evidence>
<dbReference type="CDD" id="cd06530">
    <property type="entry name" value="S26_SPase_I"/>
    <property type="match status" value="1"/>
</dbReference>
<keyword evidence="3" id="KW-0812">Transmembrane</keyword>
<comment type="similarity">
    <text evidence="1 3">Belongs to the peptidase S26 family.</text>
</comment>
<feature type="domain" description="Peptidase S26" evidence="4">
    <location>
        <begin position="124"/>
        <end position="303"/>
    </location>
</feature>
<reference evidence="5 6" key="1">
    <citation type="submission" date="2020-08" db="EMBL/GenBank/DDBJ databases">
        <title>Genomic Encyclopedia of Type Strains, Phase IV (KMG-IV): sequencing the most valuable type-strain genomes for metagenomic binning, comparative biology and taxonomic classification.</title>
        <authorList>
            <person name="Goeker M."/>
        </authorList>
    </citation>
    <scope>NUCLEOTIDE SEQUENCE [LARGE SCALE GENOMIC DNA]</scope>
    <source>
        <strain evidence="5 6">DSM 29853</strain>
    </source>
</reference>
<dbReference type="GO" id="GO:0006465">
    <property type="term" value="P:signal peptide processing"/>
    <property type="evidence" value="ECO:0007669"/>
    <property type="project" value="InterPro"/>
</dbReference>
<evidence type="ECO:0000259" key="4">
    <source>
        <dbReference type="Pfam" id="PF10502"/>
    </source>
</evidence>
<dbReference type="EMBL" id="JACIEZ010000002">
    <property type="protein sequence ID" value="MBB4064411.1"/>
    <property type="molecule type" value="Genomic_DNA"/>
</dbReference>
<comment type="subcellular location">
    <subcellularLocation>
        <location evidence="3">Membrane</location>
        <topology evidence="3">Single-pass type II membrane protein</topology>
    </subcellularLocation>
</comment>
<comment type="caution">
    <text evidence="5">The sequence shown here is derived from an EMBL/GenBank/DDBJ whole genome shotgun (WGS) entry which is preliminary data.</text>
</comment>
<organism evidence="5 6">
    <name type="scientific">Gellertiella hungarica</name>
    <dbReference type="NCBI Taxonomy" id="1572859"/>
    <lineage>
        <taxon>Bacteria</taxon>
        <taxon>Pseudomonadati</taxon>
        <taxon>Pseudomonadota</taxon>
        <taxon>Alphaproteobacteria</taxon>
        <taxon>Hyphomicrobiales</taxon>
        <taxon>Rhizobiaceae</taxon>
        <taxon>Gellertiella</taxon>
    </lineage>
</organism>
<sequence>MRAYPRVRRTVAASPGRQEDDPVRMPAVLLTVFLSPFLGFLYLGRLKLAFLYLFYGLAVILVFALLYFMDISSLSSMPYGFFYFLLVHAAGALHCANFRAAKPEKKSPEISYRRAALLLSAPMTGLMGLIALITANVTERMQGPSMAPTLQINAPYLVNRYAYRWSEPRRGDIILFTTRTGKSTIQRMSRIIGLPGDRVAMRMGVPVINGEPLERHRLADCDFSTGFQTYPLPCFMERLPEGGTYTAIAQSAPGTGRFDNHPERTVPEGSYYVIGDNRDAARDSRDVQKVGFVSAAQIQGHVYVPKVTPDLSARLTGAY</sequence>
<feature type="transmembrane region" description="Helical" evidence="3">
    <location>
        <begin position="112"/>
        <end position="135"/>
    </location>
</feature>
<dbReference type="Gene3D" id="2.10.109.10">
    <property type="entry name" value="Umud Fragment, subunit A"/>
    <property type="match status" value="1"/>
</dbReference>
<dbReference type="Pfam" id="PF10502">
    <property type="entry name" value="Peptidase_S26"/>
    <property type="match status" value="1"/>
</dbReference>
<evidence type="ECO:0000313" key="6">
    <source>
        <dbReference type="Proteomes" id="UP000528286"/>
    </source>
</evidence>
<dbReference type="GO" id="GO:0004252">
    <property type="term" value="F:serine-type endopeptidase activity"/>
    <property type="evidence" value="ECO:0007669"/>
    <property type="project" value="InterPro"/>
</dbReference>